<organism evidence="2 3">
    <name type="scientific">Mycena albidolilacea</name>
    <dbReference type="NCBI Taxonomy" id="1033008"/>
    <lineage>
        <taxon>Eukaryota</taxon>
        <taxon>Fungi</taxon>
        <taxon>Dikarya</taxon>
        <taxon>Basidiomycota</taxon>
        <taxon>Agaricomycotina</taxon>
        <taxon>Agaricomycetes</taxon>
        <taxon>Agaricomycetidae</taxon>
        <taxon>Agaricales</taxon>
        <taxon>Marasmiineae</taxon>
        <taxon>Mycenaceae</taxon>
        <taxon>Mycena</taxon>
    </lineage>
</organism>
<feature type="region of interest" description="Disordered" evidence="1">
    <location>
        <begin position="134"/>
        <end position="216"/>
    </location>
</feature>
<dbReference type="AlphaFoldDB" id="A0AAD7EWZ7"/>
<name>A0AAD7EWZ7_9AGAR</name>
<reference evidence="2" key="1">
    <citation type="submission" date="2023-03" db="EMBL/GenBank/DDBJ databases">
        <title>Massive genome expansion in bonnet fungi (Mycena s.s.) driven by repeated elements and novel gene families across ecological guilds.</title>
        <authorList>
            <consortium name="Lawrence Berkeley National Laboratory"/>
            <person name="Harder C.B."/>
            <person name="Miyauchi S."/>
            <person name="Viragh M."/>
            <person name="Kuo A."/>
            <person name="Thoen E."/>
            <person name="Andreopoulos B."/>
            <person name="Lu D."/>
            <person name="Skrede I."/>
            <person name="Drula E."/>
            <person name="Henrissat B."/>
            <person name="Morin E."/>
            <person name="Kohler A."/>
            <person name="Barry K."/>
            <person name="LaButti K."/>
            <person name="Morin E."/>
            <person name="Salamov A."/>
            <person name="Lipzen A."/>
            <person name="Mereny Z."/>
            <person name="Hegedus B."/>
            <person name="Baldrian P."/>
            <person name="Stursova M."/>
            <person name="Weitz H."/>
            <person name="Taylor A."/>
            <person name="Grigoriev I.V."/>
            <person name="Nagy L.G."/>
            <person name="Martin F."/>
            <person name="Kauserud H."/>
        </authorList>
    </citation>
    <scope>NUCLEOTIDE SEQUENCE</scope>
    <source>
        <strain evidence="2">CBHHK002</strain>
    </source>
</reference>
<gene>
    <name evidence="2" type="ORF">DFH08DRAFT_506427</name>
</gene>
<evidence type="ECO:0000313" key="2">
    <source>
        <dbReference type="EMBL" id="KAJ7355711.1"/>
    </source>
</evidence>
<dbReference type="Proteomes" id="UP001218218">
    <property type="component" value="Unassembled WGS sequence"/>
</dbReference>
<keyword evidence="3" id="KW-1185">Reference proteome</keyword>
<sequence>MLFLVQIDVPQVLDLQMISDRNSTSDTGFLNRESRVKERDGDTCVFHASIPIEVSRDCVLACHFVPHSKGDEYVKCLERFHEVPQEDQMHTVETPWNVICVKDSWRTYLTKARAAILLVPNRFLSNEDIDFTPKSRFKEDGKPYSDLPPREEESYDNSQSQPSPTHPRFQGCSATWRTRSSRTGNRRRKSSRASLGASHQWAGISTRNSPNLPKHPSTTSLSWSCNILWQGAREWALPTCGPFHTIPLHSCGREHIFPLSRCTRRTPAPCGGHSLPIRGTQT</sequence>
<accession>A0AAD7EWZ7</accession>
<proteinExistence type="predicted"/>
<evidence type="ECO:0000256" key="1">
    <source>
        <dbReference type="SAM" id="MobiDB-lite"/>
    </source>
</evidence>
<protein>
    <recommendedName>
        <fullName evidence="4">HNH nuclease domain-containing protein</fullName>
    </recommendedName>
</protein>
<feature type="compositionally biased region" description="Polar residues" evidence="1">
    <location>
        <begin position="203"/>
        <end position="216"/>
    </location>
</feature>
<feature type="compositionally biased region" description="Basic and acidic residues" evidence="1">
    <location>
        <begin position="134"/>
        <end position="152"/>
    </location>
</feature>
<dbReference type="EMBL" id="JARIHO010000009">
    <property type="protein sequence ID" value="KAJ7355711.1"/>
    <property type="molecule type" value="Genomic_DNA"/>
</dbReference>
<comment type="caution">
    <text evidence="2">The sequence shown here is derived from an EMBL/GenBank/DDBJ whole genome shotgun (WGS) entry which is preliminary data.</text>
</comment>
<evidence type="ECO:0008006" key="4">
    <source>
        <dbReference type="Google" id="ProtNLM"/>
    </source>
</evidence>
<evidence type="ECO:0000313" key="3">
    <source>
        <dbReference type="Proteomes" id="UP001218218"/>
    </source>
</evidence>